<evidence type="ECO:0000256" key="2">
    <source>
        <dbReference type="ARBA" id="ARBA00022670"/>
    </source>
</evidence>
<reference evidence="8" key="1">
    <citation type="journal article" date="2013" name="Nat. Commun.">
        <title>Whole-genome sequencing of Oryza brachyantha reveals mechanisms underlying Oryza genome evolution.</title>
        <authorList>
            <person name="Chen J."/>
            <person name="Huang Q."/>
            <person name="Gao D."/>
            <person name="Wang J."/>
            <person name="Lang Y."/>
            <person name="Liu T."/>
            <person name="Li B."/>
            <person name="Bai Z."/>
            <person name="Luis Goicoechea J."/>
            <person name="Liang C."/>
            <person name="Chen C."/>
            <person name="Zhang W."/>
            <person name="Sun S."/>
            <person name="Liao Y."/>
            <person name="Zhang X."/>
            <person name="Yang L."/>
            <person name="Song C."/>
            <person name="Wang M."/>
            <person name="Shi J."/>
            <person name="Liu G."/>
            <person name="Liu J."/>
            <person name="Zhou H."/>
            <person name="Zhou W."/>
            <person name="Yu Q."/>
            <person name="An N."/>
            <person name="Chen Y."/>
            <person name="Cai Q."/>
            <person name="Wang B."/>
            <person name="Liu B."/>
            <person name="Min J."/>
            <person name="Huang Y."/>
            <person name="Wu H."/>
            <person name="Li Z."/>
            <person name="Zhang Y."/>
            <person name="Yin Y."/>
            <person name="Song W."/>
            <person name="Jiang J."/>
            <person name="Jackson S.A."/>
            <person name="Wing R.A."/>
            <person name="Wang J."/>
            <person name="Chen M."/>
        </authorList>
    </citation>
    <scope>NUCLEOTIDE SEQUENCE [LARGE SCALE GENOMIC DNA]</scope>
    <source>
        <strain evidence="8">cv. IRGC 101232</strain>
    </source>
</reference>
<feature type="chain" id="PRO_5003775571" description="Peptidase A1 domain-containing protein" evidence="6">
    <location>
        <begin position="24"/>
        <end position="416"/>
    </location>
</feature>
<keyword evidence="9" id="KW-1185">Reference proteome</keyword>
<dbReference type="Pfam" id="PF14541">
    <property type="entry name" value="TAXi_C"/>
    <property type="match status" value="1"/>
</dbReference>
<dbReference type="OMA" id="YSACASA"/>
<sequence length="416" mass="42811">MGRPVAAVLVALCLIALTTRAAAYGEHGLRRGLEQAMRGRFLADATAGGGATVPISWSPSEFLYVANFTIGKPPQAVSAVIDLTGELIWTQCKQCSSCFKQELPLFDPTKSSTYRPEPCGTDLCRSIPTRNCSSNVCIYEAPTKAGDTFGIVGTDTVAIGTAKATLAFGCVLATVRGLETIGGPSGIVGLGRTPWSLVHQMNATAFSYCLAPHVTGKDSKLFLGASAKLSGGGGGNGTSTPLVRASAGSGSDDDGSDPFYMVQLEGIKAGGVNIKAASTGGSTVYVNTVFPFSLLVDGAYQALKKAVAAAVGVSPMAKPPKPFDLCFQKSAGGSSAAPDLVFTFQGGAALTLPPPNYLLAVGNDTACLSILSSKRLNLTDGVSILGSLQQENTHFVFDLAAETLSFEHADCTSLSS</sequence>
<dbReference type="InterPro" id="IPR032861">
    <property type="entry name" value="TAXi_N"/>
</dbReference>
<dbReference type="HOGENOM" id="CLU_005738_1_1_1"/>
<dbReference type="Proteomes" id="UP000006038">
    <property type="component" value="Chromosome 10"/>
</dbReference>
<dbReference type="PROSITE" id="PS51767">
    <property type="entry name" value="PEPTIDASE_A1"/>
    <property type="match status" value="1"/>
</dbReference>
<evidence type="ECO:0000256" key="6">
    <source>
        <dbReference type="SAM" id="SignalP"/>
    </source>
</evidence>
<dbReference type="GO" id="GO:0004190">
    <property type="term" value="F:aspartic-type endopeptidase activity"/>
    <property type="evidence" value="ECO:0007669"/>
    <property type="project" value="UniProtKB-KW"/>
</dbReference>
<dbReference type="InterPro" id="IPR051708">
    <property type="entry name" value="Plant_Aspart_Prot_A1"/>
</dbReference>
<dbReference type="GO" id="GO:0006508">
    <property type="term" value="P:proteolysis"/>
    <property type="evidence" value="ECO:0007669"/>
    <property type="project" value="UniProtKB-KW"/>
</dbReference>
<reference evidence="8" key="2">
    <citation type="submission" date="2013-04" db="UniProtKB">
        <authorList>
            <consortium name="EnsemblPlants"/>
        </authorList>
    </citation>
    <scope>IDENTIFICATION</scope>
</reference>
<keyword evidence="4" id="KW-0378">Hydrolase</keyword>
<dbReference type="InterPro" id="IPR032799">
    <property type="entry name" value="TAXi_C"/>
</dbReference>
<feature type="signal peptide" evidence="6">
    <location>
        <begin position="1"/>
        <end position="23"/>
    </location>
</feature>
<organism evidence="8">
    <name type="scientific">Oryza brachyantha</name>
    <name type="common">malo sina</name>
    <dbReference type="NCBI Taxonomy" id="4533"/>
    <lineage>
        <taxon>Eukaryota</taxon>
        <taxon>Viridiplantae</taxon>
        <taxon>Streptophyta</taxon>
        <taxon>Embryophyta</taxon>
        <taxon>Tracheophyta</taxon>
        <taxon>Spermatophyta</taxon>
        <taxon>Magnoliopsida</taxon>
        <taxon>Liliopsida</taxon>
        <taxon>Poales</taxon>
        <taxon>Poaceae</taxon>
        <taxon>BOP clade</taxon>
        <taxon>Oryzoideae</taxon>
        <taxon>Oryzeae</taxon>
        <taxon>Oryzinae</taxon>
        <taxon>Oryza</taxon>
    </lineage>
</organism>
<dbReference type="eggNOG" id="KOG1339">
    <property type="taxonomic scope" value="Eukaryota"/>
</dbReference>
<dbReference type="Gene3D" id="2.40.70.10">
    <property type="entry name" value="Acid Proteases"/>
    <property type="match status" value="2"/>
</dbReference>
<dbReference type="Gramene" id="OB10G24220.1">
    <property type="protein sequence ID" value="OB10G24220.1"/>
    <property type="gene ID" value="OB10G24220"/>
</dbReference>
<comment type="similarity">
    <text evidence="1">Belongs to the peptidase A1 family.</text>
</comment>
<evidence type="ECO:0000256" key="4">
    <source>
        <dbReference type="ARBA" id="ARBA00022801"/>
    </source>
</evidence>
<dbReference type="InterPro" id="IPR021109">
    <property type="entry name" value="Peptidase_aspartic_dom_sf"/>
</dbReference>
<dbReference type="PANTHER" id="PTHR47967">
    <property type="entry name" value="OS07G0603500 PROTEIN-RELATED"/>
    <property type="match status" value="1"/>
</dbReference>
<dbReference type="GO" id="GO:0005576">
    <property type="term" value="C:extracellular region"/>
    <property type="evidence" value="ECO:0007669"/>
    <property type="project" value="TreeGrafter"/>
</dbReference>
<feature type="domain" description="Peptidase A1" evidence="7">
    <location>
        <begin position="64"/>
        <end position="407"/>
    </location>
</feature>
<dbReference type="InterPro" id="IPR033121">
    <property type="entry name" value="PEPTIDASE_A1"/>
</dbReference>
<dbReference type="SUPFAM" id="SSF50630">
    <property type="entry name" value="Acid proteases"/>
    <property type="match status" value="1"/>
</dbReference>
<accession>J3N4H4</accession>
<keyword evidence="2" id="KW-0645">Protease</keyword>
<evidence type="ECO:0000256" key="5">
    <source>
        <dbReference type="ARBA" id="ARBA00023180"/>
    </source>
</evidence>
<gene>
    <name evidence="8" type="primary">LOC102704649</name>
</gene>
<dbReference type="PANTHER" id="PTHR47967:SF17">
    <property type="entry name" value="EUKARYOTIC ASPARTYL PROTEASE FAMILY PROTEIN, EXPRESSED"/>
    <property type="match status" value="1"/>
</dbReference>
<dbReference type="InterPro" id="IPR034161">
    <property type="entry name" value="Pepsin-like_plant"/>
</dbReference>
<evidence type="ECO:0000313" key="8">
    <source>
        <dbReference type="EnsemblPlants" id="OB10G24220.1"/>
    </source>
</evidence>
<keyword evidence="5" id="KW-0325">Glycoprotein</keyword>
<dbReference type="RefSeq" id="XP_006662555.1">
    <property type="nucleotide sequence ID" value="XM_006662492.3"/>
</dbReference>
<dbReference type="CDD" id="cd05476">
    <property type="entry name" value="pepsin_A_like_plant"/>
    <property type="match status" value="1"/>
</dbReference>
<dbReference type="GeneID" id="102704649"/>
<dbReference type="OrthoDB" id="1072226at2759"/>
<protein>
    <recommendedName>
        <fullName evidence="7">Peptidase A1 domain-containing protein</fullName>
    </recommendedName>
</protein>
<evidence type="ECO:0000313" key="9">
    <source>
        <dbReference type="Proteomes" id="UP000006038"/>
    </source>
</evidence>
<evidence type="ECO:0000259" key="7">
    <source>
        <dbReference type="PROSITE" id="PS51767"/>
    </source>
</evidence>
<evidence type="ECO:0000256" key="3">
    <source>
        <dbReference type="ARBA" id="ARBA00022750"/>
    </source>
</evidence>
<name>J3N4H4_ORYBR</name>
<keyword evidence="6" id="KW-0732">Signal</keyword>
<dbReference type="Pfam" id="PF14543">
    <property type="entry name" value="TAXi_N"/>
    <property type="match status" value="1"/>
</dbReference>
<dbReference type="FunFam" id="2.40.70.10:FF:000065">
    <property type="entry name" value="Eukaryotic aspartyl protease family protein"/>
    <property type="match status" value="1"/>
</dbReference>
<dbReference type="AlphaFoldDB" id="J3N4H4"/>
<dbReference type="KEGG" id="obr:102704649"/>
<proteinExistence type="inferred from homology"/>
<evidence type="ECO:0000256" key="1">
    <source>
        <dbReference type="ARBA" id="ARBA00007447"/>
    </source>
</evidence>
<keyword evidence="3" id="KW-0064">Aspartyl protease</keyword>
<dbReference type="EnsemblPlants" id="OB10G24220.1">
    <property type="protein sequence ID" value="OB10G24220.1"/>
    <property type="gene ID" value="OB10G24220"/>
</dbReference>